<organism evidence="2 3">
    <name type="scientific">Buddleja alternifolia</name>
    <dbReference type="NCBI Taxonomy" id="168488"/>
    <lineage>
        <taxon>Eukaryota</taxon>
        <taxon>Viridiplantae</taxon>
        <taxon>Streptophyta</taxon>
        <taxon>Embryophyta</taxon>
        <taxon>Tracheophyta</taxon>
        <taxon>Spermatophyta</taxon>
        <taxon>Magnoliopsida</taxon>
        <taxon>eudicotyledons</taxon>
        <taxon>Gunneridae</taxon>
        <taxon>Pentapetalae</taxon>
        <taxon>asterids</taxon>
        <taxon>lamiids</taxon>
        <taxon>Lamiales</taxon>
        <taxon>Scrophulariaceae</taxon>
        <taxon>Buddlejeae</taxon>
        <taxon>Buddleja</taxon>
    </lineage>
</organism>
<name>A0AAV6XMA3_9LAMI</name>
<dbReference type="Proteomes" id="UP000826271">
    <property type="component" value="Unassembled WGS sequence"/>
</dbReference>
<evidence type="ECO:0000313" key="2">
    <source>
        <dbReference type="EMBL" id="KAG8384116.1"/>
    </source>
</evidence>
<reference evidence="2" key="1">
    <citation type="submission" date="2019-10" db="EMBL/GenBank/DDBJ databases">
        <authorList>
            <person name="Zhang R."/>
            <person name="Pan Y."/>
            <person name="Wang J."/>
            <person name="Ma R."/>
            <person name="Yu S."/>
        </authorList>
    </citation>
    <scope>NUCLEOTIDE SEQUENCE</scope>
    <source>
        <strain evidence="2">LA-IB0</strain>
        <tissue evidence="2">Leaf</tissue>
    </source>
</reference>
<feature type="compositionally biased region" description="Basic and acidic residues" evidence="1">
    <location>
        <begin position="124"/>
        <end position="143"/>
    </location>
</feature>
<feature type="compositionally biased region" description="Basic residues" evidence="1">
    <location>
        <begin position="106"/>
        <end position="118"/>
    </location>
</feature>
<accession>A0AAV6XMA3</accession>
<feature type="region of interest" description="Disordered" evidence="1">
    <location>
        <begin position="1"/>
        <end position="71"/>
    </location>
</feature>
<feature type="compositionally biased region" description="Polar residues" evidence="1">
    <location>
        <begin position="1"/>
        <end position="44"/>
    </location>
</feature>
<protein>
    <submittedName>
        <fullName evidence="2">Uncharacterized protein</fullName>
    </submittedName>
</protein>
<keyword evidence="3" id="KW-1185">Reference proteome</keyword>
<feature type="region of interest" description="Disordered" evidence="1">
    <location>
        <begin position="430"/>
        <end position="481"/>
    </location>
</feature>
<proteinExistence type="predicted"/>
<gene>
    <name evidence="2" type="ORF">BUALT_Bualt04G0084900</name>
</gene>
<evidence type="ECO:0000313" key="3">
    <source>
        <dbReference type="Proteomes" id="UP000826271"/>
    </source>
</evidence>
<feature type="compositionally biased region" description="Acidic residues" evidence="1">
    <location>
        <begin position="471"/>
        <end position="481"/>
    </location>
</feature>
<feature type="compositionally biased region" description="Basic and acidic residues" evidence="1">
    <location>
        <begin position="46"/>
        <end position="67"/>
    </location>
</feature>
<dbReference type="EMBL" id="WHWC01000004">
    <property type="protein sequence ID" value="KAG8384116.1"/>
    <property type="molecule type" value="Genomic_DNA"/>
</dbReference>
<evidence type="ECO:0000256" key="1">
    <source>
        <dbReference type="SAM" id="MobiDB-lite"/>
    </source>
</evidence>
<sequence length="481" mass="54317">MDSFTSSMRNPKSFCSVNNNVSDANPASRSSVESYSEQENNSDPVRSADERRIEMDRESDRERESENKSSSFEVNVPDYLVTRSTIQPPMATRNAEVAKNIEAQMKKKKTTKLKKSRLGAKAPLKKDQDLERTLGDQPTKDTEQDGFDAVHSMTAGEDRGRAFNPPARIVLGKRKAIEAPFREGSSESFRLVGCKDEHLKEKVAEIEELLAEDRKEAFARGGRVSFAFDGESWDPKWKVSSESSIFKMGAGGTSLELYKACMLPRDKTRFIDAPHPNVEEHGAHSWAQTVLSMHQLSLSNSYWKNEKLVCDAEISSLRQAKAKLDVDLAEAMGTLKDALLRFDEMKDRHASDHAEKDKLLVIEKLKDYEKLVKNHRHDGAKDFKRSTILQKILLDKASSDTPSRFINCKRQFFHLGGIKEGFDLKKIDPYKISEPIPGDDDDEDKDDEEGKGGVKTYVEFDEFRDMAPTDASDEDDDEADD</sequence>
<comment type="caution">
    <text evidence="2">The sequence shown here is derived from an EMBL/GenBank/DDBJ whole genome shotgun (WGS) entry which is preliminary data.</text>
</comment>
<feature type="region of interest" description="Disordered" evidence="1">
    <location>
        <begin position="104"/>
        <end position="145"/>
    </location>
</feature>
<dbReference type="AlphaFoldDB" id="A0AAV6XMA3"/>
<feature type="compositionally biased region" description="Acidic residues" evidence="1">
    <location>
        <begin position="437"/>
        <end position="449"/>
    </location>
</feature>